<gene>
    <name evidence="7" type="ORF">BST13_05965</name>
</gene>
<dbReference type="SUPFAM" id="SSF51905">
    <property type="entry name" value="FAD/NAD(P)-binding domain"/>
    <property type="match status" value="1"/>
</dbReference>
<dbReference type="AlphaFoldDB" id="A0A1X0B7E9"/>
<evidence type="ECO:0000256" key="4">
    <source>
        <dbReference type="ARBA" id="ARBA00023002"/>
    </source>
</evidence>
<dbReference type="PANTHER" id="PTHR46056">
    <property type="entry name" value="LONG-CHAIN-ALCOHOL OXIDASE"/>
    <property type="match status" value="1"/>
</dbReference>
<dbReference type="Pfam" id="PF13450">
    <property type="entry name" value="NAD_binding_8"/>
    <property type="match status" value="1"/>
</dbReference>
<dbReference type="Pfam" id="PF00732">
    <property type="entry name" value="GMC_oxred_N"/>
    <property type="match status" value="1"/>
</dbReference>
<dbReference type="OrthoDB" id="9798604at2"/>
<dbReference type="Gene3D" id="3.50.50.60">
    <property type="entry name" value="FAD/NAD(P)-binding domain"/>
    <property type="match status" value="2"/>
</dbReference>
<dbReference type="Pfam" id="PF05199">
    <property type="entry name" value="GMC_oxred_C"/>
    <property type="match status" value="1"/>
</dbReference>
<evidence type="ECO:0000259" key="6">
    <source>
        <dbReference type="Pfam" id="PF05199"/>
    </source>
</evidence>
<evidence type="ECO:0000256" key="3">
    <source>
        <dbReference type="ARBA" id="ARBA00022827"/>
    </source>
</evidence>
<dbReference type="EMBL" id="MVHF01000004">
    <property type="protein sequence ID" value="ORA38139.1"/>
    <property type="molecule type" value="Genomic_DNA"/>
</dbReference>
<organism evidence="7 8">
    <name type="scientific">Mycobacterium aquaticum</name>
    <dbReference type="NCBI Taxonomy" id="1927124"/>
    <lineage>
        <taxon>Bacteria</taxon>
        <taxon>Bacillati</taxon>
        <taxon>Actinomycetota</taxon>
        <taxon>Actinomycetes</taxon>
        <taxon>Mycobacteriales</taxon>
        <taxon>Mycobacteriaceae</taxon>
        <taxon>Mycobacterium</taxon>
    </lineage>
</organism>
<sequence length="534" mass="58011">MTTSTPHSVDRPTRGHYDVVIVGSGMGGGTLAYALKDSGLAVLLVERGDFLPQEPENWDPQAVFVDGRYKNAEQWYDASDGAPFRPGTYYYVGGNTKFYGASLVRFRREDFQQTDLAEGQSPAWPVNYDDLAPHYAVAESLYRVHGDLDDPTLARTEPFPFPALEHEDAVARMATGLRDLGLTPSHVSLGVDLRQGGGCIKCATCDGFPCRVLAKADADVCGVRPAVASGAVELLTNAYVARITTDAAGLRATGIEYRMGEQSHTVSANTVVVSCGAVNSAALLLRSANDRHPTGLANSSDQVGRNYMVHNNSIVVAINPLRRNKATFQKTMYVNDYYLKGTEDHPYPLGHVQLIGKLQGAMIRGQRPHLPMWALNAATRRSIDWWLFSEDLPDPENRVTLRADGAIQVAWTPNNVSTHRVLVREMRRLVRKLGYPIVVSESPGIDVNSHQAGTARAGLDPTNSVLDPDCRAHDIDNLFVVDSAFFPSLPVMNPALTIAANALRVAPVIAETARRSASADARPAPLAARTKEVS</sequence>
<dbReference type="Proteomes" id="UP000192448">
    <property type="component" value="Unassembled WGS sequence"/>
</dbReference>
<dbReference type="InterPro" id="IPR036188">
    <property type="entry name" value="FAD/NAD-bd_sf"/>
</dbReference>
<comment type="caution">
    <text evidence="7">The sequence shown here is derived from an EMBL/GenBank/DDBJ whole genome shotgun (WGS) entry which is preliminary data.</text>
</comment>
<dbReference type="PANTHER" id="PTHR46056:SF12">
    <property type="entry name" value="LONG-CHAIN-ALCOHOL OXIDASE"/>
    <property type="match status" value="1"/>
</dbReference>
<evidence type="ECO:0000259" key="5">
    <source>
        <dbReference type="Pfam" id="PF00732"/>
    </source>
</evidence>
<dbReference type="STRING" id="1927124.BST13_05965"/>
<protein>
    <submittedName>
        <fullName evidence="7">Dehydrogenase</fullName>
    </submittedName>
</protein>
<dbReference type="GO" id="GO:0050660">
    <property type="term" value="F:flavin adenine dinucleotide binding"/>
    <property type="evidence" value="ECO:0007669"/>
    <property type="project" value="InterPro"/>
</dbReference>
<evidence type="ECO:0000313" key="7">
    <source>
        <dbReference type="EMBL" id="ORA38139.1"/>
    </source>
</evidence>
<dbReference type="InterPro" id="IPR007867">
    <property type="entry name" value="GMC_OxRtase_C"/>
</dbReference>
<keyword evidence="2" id="KW-0285">Flavoprotein</keyword>
<proteinExistence type="inferred from homology"/>
<dbReference type="InterPro" id="IPR000172">
    <property type="entry name" value="GMC_OxRdtase_N"/>
</dbReference>
<name>A0A1X0B7E9_9MYCO</name>
<accession>A0A1X0B7E9</accession>
<dbReference type="RefSeq" id="WP_083161648.1">
    <property type="nucleotide sequence ID" value="NZ_MVHF01000004.1"/>
</dbReference>
<keyword evidence="3" id="KW-0274">FAD</keyword>
<comment type="similarity">
    <text evidence="1">Belongs to the GMC oxidoreductase family.</text>
</comment>
<keyword evidence="8" id="KW-1185">Reference proteome</keyword>
<feature type="domain" description="Glucose-methanol-choline oxidoreductase N-terminal" evidence="5">
    <location>
        <begin position="195"/>
        <end position="310"/>
    </location>
</feature>
<reference evidence="7 8" key="1">
    <citation type="submission" date="2017-02" db="EMBL/GenBank/DDBJ databases">
        <title>The new phylogeny of genus Mycobacterium.</title>
        <authorList>
            <person name="Tortoli E."/>
            <person name="Trovato A."/>
            <person name="Cirillo D.M."/>
        </authorList>
    </citation>
    <scope>NUCLEOTIDE SEQUENCE [LARGE SCALE GENOMIC DNA]</scope>
    <source>
        <strain evidence="7 8">RW6</strain>
    </source>
</reference>
<feature type="domain" description="Glucose-methanol-choline oxidoreductase C-terminal" evidence="6">
    <location>
        <begin position="393"/>
        <end position="502"/>
    </location>
</feature>
<keyword evidence="4" id="KW-0560">Oxidoreductase</keyword>
<evidence type="ECO:0000256" key="1">
    <source>
        <dbReference type="ARBA" id="ARBA00010790"/>
    </source>
</evidence>
<evidence type="ECO:0000256" key="2">
    <source>
        <dbReference type="ARBA" id="ARBA00022630"/>
    </source>
</evidence>
<dbReference type="GO" id="GO:0016614">
    <property type="term" value="F:oxidoreductase activity, acting on CH-OH group of donors"/>
    <property type="evidence" value="ECO:0007669"/>
    <property type="project" value="InterPro"/>
</dbReference>
<evidence type="ECO:0000313" key="8">
    <source>
        <dbReference type="Proteomes" id="UP000192448"/>
    </source>
</evidence>